<feature type="chain" id="PRO_5013949237" description="SCP domain-containing protein" evidence="1">
    <location>
        <begin position="21"/>
        <end position="209"/>
    </location>
</feature>
<organism evidence="2 3">
    <name type="scientific">Caenorhabditis nigoni</name>
    <dbReference type="NCBI Taxonomy" id="1611254"/>
    <lineage>
        <taxon>Eukaryota</taxon>
        <taxon>Metazoa</taxon>
        <taxon>Ecdysozoa</taxon>
        <taxon>Nematoda</taxon>
        <taxon>Chromadorea</taxon>
        <taxon>Rhabditida</taxon>
        <taxon>Rhabditina</taxon>
        <taxon>Rhabditomorpha</taxon>
        <taxon>Rhabditoidea</taxon>
        <taxon>Rhabditidae</taxon>
        <taxon>Peloderinae</taxon>
        <taxon>Caenorhabditis</taxon>
    </lineage>
</organism>
<dbReference type="OrthoDB" id="5902032at2759"/>
<proteinExistence type="predicted"/>
<sequence>MKGHFSIGILLVFCAYGALGASNLFKRHDEAEKQKLMIELNQVRWKIAEQAPIANMHELYYDQELENEMQTISCFSIKPGGYIIPFPSEKEAMELANKLQNTPADQQQAAVMTFVQTILPLFNPVETKIGCAERKDCGVHISGVCAVGPNKNPSTTDVIKGPLGSACPNGPGPVGLCKPSNVGEFGKGEDNGSSKSSSLIALLLIVLLI</sequence>
<gene>
    <name evidence="2" type="primary">Cnig_chr_IV.g12101</name>
    <name evidence="2" type="ORF">B9Z55_012101</name>
</gene>
<comment type="caution">
    <text evidence="2">The sequence shown here is derived from an EMBL/GenBank/DDBJ whole genome shotgun (WGS) entry which is preliminary data.</text>
</comment>
<dbReference type="AlphaFoldDB" id="A0A2G5TVP2"/>
<dbReference type="Proteomes" id="UP000230233">
    <property type="component" value="Chromosome IV"/>
</dbReference>
<protein>
    <recommendedName>
        <fullName evidence="4">SCP domain-containing protein</fullName>
    </recommendedName>
</protein>
<keyword evidence="1" id="KW-0732">Signal</keyword>
<evidence type="ECO:0000313" key="3">
    <source>
        <dbReference type="Proteomes" id="UP000230233"/>
    </source>
</evidence>
<feature type="signal peptide" evidence="1">
    <location>
        <begin position="1"/>
        <end position="20"/>
    </location>
</feature>
<evidence type="ECO:0000313" key="2">
    <source>
        <dbReference type="EMBL" id="PIC31379.1"/>
    </source>
</evidence>
<evidence type="ECO:0008006" key="4">
    <source>
        <dbReference type="Google" id="ProtNLM"/>
    </source>
</evidence>
<dbReference type="EMBL" id="PDUG01000004">
    <property type="protein sequence ID" value="PIC31379.1"/>
    <property type="molecule type" value="Genomic_DNA"/>
</dbReference>
<keyword evidence="3" id="KW-1185">Reference proteome</keyword>
<evidence type="ECO:0000256" key="1">
    <source>
        <dbReference type="SAM" id="SignalP"/>
    </source>
</evidence>
<reference evidence="3" key="1">
    <citation type="submission" date="2017-10" db="EMBL/GenBank/DDBJ databases">
        <title>Rapid genome shrinkage in a self-fertile nematode reveals novel sperm competition proteins.</title>
        <authorList>
            <person name="Yin D."/>
            <person name="Schwarz E.M."/>
            <person name="Thomas C.G."/>
            <person name="Felde R.L."/>
            <person name="Korf I.F."/>
            <person name="Cutter A.D."/>
            <person name="Schartner C.M."/>
            <person name="Ralston E.J."/>
            <person name="Meyer B.J."/>
            <person name="Haag E.S."/>
        </authorList>
    </citation>
    <scope>NUCLEOTIDE SEQUENCE [LARGE SCALE GENOMIC DNA]</scope>
    <source>
        <strain evidence="3">JU1422</strain>
    </source>
</reference>
<dbReference type="Gene3D" id="3.40.33.10">
    <property type="entry name" value="CAP"/>
    <property type="match status" value="1"/>
</dbReference>
<accession>A0A2G5TVP2</accession>
<name>A0A2G5TVP2_9PELO</name>
<dbReference type="InterPro" id="IPR035940">
    <property type="entry name" value="CAP_sf"/>
</dbReference>